<keyword evidence="3" id="KW-1185">Reference proteome</keyword>
<dbReference type="PANTHER" id="PTHR40260:SF2">
    <property type="entry name" value="BLR8190 PROTEIN"/>
    <property type="match status" value="1"/>
</dbReference>
<dbReference type="OrthoDB" id="4892971at2759"/>
<evidence type="ECO:0000313" key="3">
    <source>
        <dbReference type="Proteomes" id="UP000730481"/>
    </source>
</evidence>
<reference evidence="2" key="2">
    <citation type="submission" date="2020-02" db="EMBL/GenBank/DDBJ databases">
        <title>Identification and distribution of gene clusters putatively required for synthesis of sphingolipid metabolism inhibitors in phylogenetically diverse species of the filamentous fungus Fusarium.</title>
        <authorList>
            <person name="Kim H.-S."/>
            <person name="Busman M."/>
            <person name="Brown D.W."/>
            <person name="Divon H."/>
            <person name="Uhlig S."/>
            <person name="Proctor R.H."/>
        </authorList>
    </citation>
    <scope>NUCLEOTIDE SEQUENCE</scope>
    <source>
        <strain evidence="2">NRRL 25174</strain>
    </source>
</reference>
<name>A0A9P5AKA8_9HYPO</name>
<dbReference type="AlphaFoldDB" id="A0A9P5AKA8"/>
<dbReference type="EMBL" id="PVQB02000243">
    <property type="protein sequence ID" value="KAF4340311.1"/>
    <property type="molecule type" value="Genomic_DNA"/>
</dbReference>
<dbReference type="PANTHER" id="PTHR40260">
    <property type="entry name" value="BLR8190 PROTEIN"/>
    <property type="match status" value="1"/>
</dbReference>
<evidence type="ECO:0000256" key="1">
    <source>
        <dbReference type="ARBA" id="ARBA00005986"/>
    </source>
</evidence>
<dbReference type="NCBIfam" id="TIGR02118">
    <property type="entry name" value="EthD family reductase"/>
    <property type="match status" value="1"/>
</dbReference>
<dbReference type="InterPro" id="IPR011008">
    <property type="entry name" value="Dimeric_a/b-barrel"/>
</dbReference>
<dbReference type="SUPFAM" id="SSF54909">
    <property type="entry name" value="Dimeric alpha+beta barrel"/>
    <property type="match status" value="1"/>
</dbReference>
<reference evidence="2" key="1">
    <citation type="journal article" date="2017" name="Mycologia">
        <title>Fusarium algeriense, sp. nov., a novel toxigenic crown rot pathogen of durum wheat from Algeria is nested in the Fusarium burgessii species complex.</title>
        <authorList>
            <person name="Laraba I."/>
            <person name="Keddad A."/>
            <person name="Boureghda H."/>
            <person name="Abdallah N."/>
            <person name="Vaughan M.M."/>
            <person name="Proctor R.H."/>
            <person name="Busman M."/>
            <person name="O'Donnell K."/>
        </authorList>
    </citation>
    <scope>NUCLEOTIDE SEQUENCE</scope>
    <source>
        <strain evidence="2">NRRL 25174</strain>
    </source>
</reference>
<proteinExistence type="inferred from homology"/>
<evidence type="ECO:0000313" key="2">
    <source>
        <dbReference type="EMBL" id="KAF4340311.1"/>
    </source>
</evidence>
<dbReference type="InterPro" id="IPR009799">
    <property type="entry name" value="EthD_dom"/>
</dbReference>
<comment type="similarity">
    <text evidence="1">Belongs to the tpcK family.</text>
</comment>
<dbReference type="Proteomes" id="UP000730481">
    <property type="component" value="Unassembled WGS sequence"/>
</dbReference>
<comment type="caution">
    <text evidence="2">The sequence shown here is derived from an EMBL/GenBank/DDBJ whole genome shotgun (WGS) entry which is preliminary data.</text>
</comment>
<protein>
    <submittedName>
        <fullName evidence="2">Ethyl tert-butyl ether degradation</fullName>
    </submittedName>
</protein>
<organism evidence="2 3">
    <name type="scientific">Fusarium beomiforme</name>
    <dbReference type="NCBI Taxonomy" id="44412"/>
    <lineage>
        <taxon>Eukaryota</taxon>
        <taxon>Fungi</taxon>
        <taxon>Dikarya</taxon>
        <taxon>Ascomycota</taxon>
        <taxon>Pezizomycotina</taxon>
        <taxon>Sordariomycetes</taxon>
        <taxon>Hypocreomycetidae</taxon>
        <taxon>Hypocreales</taxon>
        <taxon>Nectriaceae</taxon>
        <taxon>Fusarium</taxon>
        <taxon>Fusarium burgessii species complex</taxon>
    </lineage>
</organism>
<sequence length="101" mass="11196">MTTVIVQYPVGHDFDVDYYVNKHMPLAQKHWGPYGLLSAQVIKLGGESPYQIYSILKWDSLASFQKAGASEETKEIKGDVKNFTTAVPTYVIGETVADVKA</sequence>
<accession>A0A9P5AKA8</accession>
<dbReference type="Gene3D" id="3.30.70.100">
    <property type="match status" value="1"/>
</dbReference>
<gene>
    <name evidence="2" type="ORF">FBEOM_5822</name>
</gene>
<dbReference type="GO" id="GO:0016491">
    <property type="term" value="F:oxidoreductase activity"/>
    <property type="evidence" value="ECO:0007669"/>
    <property type="project" value="InterPro"/>
</dbReference>